<dbReference type="InterPro" id="IPR044862">
    <property type="entry name" value="Pro_4_hyd_alph_FE2OG_OXY"/>
</dbReference>
<dbReference type="GO" id="GO:0016705">
    <property type="term" value="F:oxidoreductase activity, acting on paired donors, with incorporation or reduction of molecular oxygen"/>
    <property type="evidence" value="ECO:0007669"/>
    <property type="project" value="InterPro"/>
</dbReference>
<proteinExistence type="predicted"/>
<evidence type="ECO:0000313" key="6">
    <source>
        <dbReference type="Proteomes" id="UP001255856"/>
    </source>
</evidence>
<feature type="domain" description="Prolyl 4-hydroxylase alpha subunit" evidence="4">
    <location>
        <begin position="53"/>
        <end position="229"/>
    </location>
</feature>
<dbReference type="GO" id="GO:0051213">
    <property type="term" value="F:dioxygenase activity"/>
    <property type="evidence" value="ECO:0007669"/>
    <property type="project" value="UniProtKB-KW"/>
</dbReference>
<reference evidence="5" key="1">
    <citation type="submission" date="2021-01" db="EMBL/GenBank/DDBJ databases">
        <authorList>
            <person name="Eckstrom K.M.E."/>
        </authorList>
    </citation>
    <scope>NUCLEOTIDE SEQUENCE</scope>
    <source>
        <strain evidence="5">UVCC 0001</strain>
    </source>
</reference>
<keyword evidence="3" id="KW-0560">Oxidoreductase</keyword>
<protein>
    <recommendedName>
        <fullName evidence="4">Prolyl 4-hydroxylase alpha subunit domain-containing protein</fullName>
    </recommendedName>
</protein>
<dbReference type="Pfam" id="PF13640">
    <property type="entry name" value="2OG-FeII_Oxy_3"/>
    <property type="match status" value="1"/>
</dbReference>
<evidence type="ECO:0000256" key="3">
    <source>
        <dbReference type="ARBA" id="ARBA00023002"/>
    </source>
</evidence>
<dbReference type="Gene3D" id="2.60.120.620">
    <property type="entry name" value="q2cbj1_9rhob like domain"/>
    <property type="match status" value="1"/>
</dbReference>
<evidence type="ECO:0000256" key="1">
    <source>
        <dbReference type="ARBA" id="ARBA00001961"/>
    </source>
</evidence>
<dbReference type="Proteomes" id="UP001255856">
    <property type="component" value="Unassembled WGS sequence"/>
</dbReference>
<evidence type="ECO:0000256" key="2">
    <source>
        <dbReference type="ARBA" id="ARBA00022964"/>
    </source>
</evidence>
<accession>A0AAD9MK39</accession>
<organism evidence="5 6">
    <name type="scientific">Prototheca wickerhamii</name>
    <dbReference type="NCBI Taxonomy" id="3111"/>
    <lineage>
        <taxon>Eukaryota</taxon>
        <taxon>Viridiplantae</taxon>
        <taxon>Chlorophyta</taxon>
        <taxon>core chlorophytes</taxon>
        <taxon>Trebouxiophyceae</taxon>
        <taxon>Chlorellales</taxon>
        <taxon>Chlorellaceae</taxon>
        <taxon>Prototheca</taxon>
    </lineage>
</organism>
<gene>
    <name evidence="5" type="ORF">QBZ16_000736</name>
</gene>
<dbReference type="InterPro" id="IPR006620">
    <property type="entry name" value="Pro_4_hyd_alph"/>
</dbReference>
<sequence length="295" mass="31612">MVAPSSRRGRPGGRPGGTKDRSFASALAWLDDYDAVCRWMGRYDVEEALDRGGGVAWLPDFLPGHVAKAALRILQALPPGAWNSTQAGDDRGSNDISHTFWSTKSAPGTLLEPLLRVFPVLLPGFEFSTFSAARYDKGHHIAPHDDRAYVAVQCEDGGIIQCSRAIALVYYLTPDWKPGFGGAFVDIQGGGAAHPPRFNTAVAFRIPRWHEVAPVLGPEPRHSVFGWFLTPGRLYELDDAVQGLDDESLAPQRCKLGRRLLGLAGLEDGVEGDVDDGVEGDVADANGAVGAGQGV</sequence>
<evidence type="ECO:0000313" key="5">
    <source>
        <dbReference type="EMBL" id="KAK2080882.1"/>
    </source>
</evidence>
<dbReference type="PANTHER" id="PTHR12117:SF0">
    <property type="entry name" value="PROLYL 3-HYDROXYLASE OGFOD1"/>
    <property type="match status" value="1"/>
</dbReference>
<dbReference type="SMART" id="SM00702">
    <property type="entry name" value="P4Hc"/>
    <property type="match status" value="1"/>
</dbReference>
<dbReference type="GO" id="GO:0031418">
    <property type="term" value="F:L-ascorbic acid binding"/>
    <property type="evidence" value="ECO:0007669"/>
    <property type="project" value="InterPro"/>
</dbReference>
<keyword evidence="2" id="KW-0223">Dioxygenase</keyword>
<name>A0AAD9MK39_PROWI</name>
<evidence type="ECO:0000259" key="4">
    <source>
        <dbReference type="SMART" id="SM00702"/>
    </source>
</evidence>
<dbReference type="PANTHER" id="PTHR12117">
    <property type="entry name" value="HISTONE ACETYLTRANSFERASE COMPLEX"/>
    <property type="match status" value="1"/>
</dbReference>
<comment type="cofactor">
    <cofactor evidence="1">
        <name>L-ascorbate</name>
        <dbReference type="ChEBI" id="CHEBI:38290"/>
    </cofactor>
</comment>
<dbReference type="InterPro" id="IPR051842">
    <property type="entry name" value="uS12_prolyl_hydroxylase"/>
</dbReference>
<keyword evidence="6" id="KW-1185">Reference proteome</keyword>
<dbReference type="AlphaFoldDB" id="A0AAD9MK39"/>
<dbReference type="EMBL" id="JASFZW010000001">
    <property type="protein sequence ID" value="KAK2080882.1"/>
    <property type="molecule type" value="Genomic_DNA"/>
</dbReference>
<comment type="caution">
    <text evidence="5">The sequence shown here is derived from an EMBL/GenBank/DDBJ whole genome shotgun (WGS) entry which is preliminary data.</text>
</comment>
<dbReference type="GO" id="GO:0005506">
    <property type="term" value="F:iron ion binding"/>
    <property type="evidence" value="ECO:0007669"/>
    <property type="project" value="InterPro"/>
</dbReference>